<dbReference type="SUPFAM" id="SSF81340">
    <property type="entry name" value="Clc chloride channel"/>
    <property type="match status" value="1"/>
</dbReference>
<evidence type="ECO:0000256" key="1">
    <source>
        <dbReference type="ARBA" id="ARBA00004141"/>
    </source>
</evidence>
<keyword evidence="2" id="KW-0813">Transport</keyword>
<dbReference type="PANTHER" id="PTHR43427">
    <property type="entry name" value="CHLORIDE CHANNEL PROTEIN CLC-E"/>
    <property type="match status" value="1"/>
</dbReference>
<evidence type="ECO:0000256" key="10">
    <source>
        <dbReference type="SAM" id="Phobius"/>
    </source>
</evidence>
<dbReference type="InterPro" id="IPR001807">
    <property type="entry name" value="ClC"/>
</dbReference>
<keyword evidence="7" id="KW-0869">Chloride channel</keyword>
<keyword evidence="4 10" id="KW-1133">Transmembrane helix</keyword>
<evidence type="ECO:0000256" key="8">
    <source>
        <dbReference type="ARBA" id="ARBA00023214"/>
    </source>
</evidence>
<evidence type="ECO:0000256" key="9">
    <source>
        <dbReference type="ARBA" id="ARBA00023303"/>
    </source>
</evidence>
<evidence type="ECO:0000313" key="12">
    <source>
        <dbReference type="Proteomes" id="UP000295414"/>
    </source>
</evidence>
<dbReference type="InterPro" id="IPR014743">
    <property type="entry name" value="Cl-channel_core"/>
</dbReference>
<keyword evidence="3 10" id="KW-0812">Transmembrane</keyword>
<dbReference type="InterPro" id="IPR050368">
    <property type="entry name" value="ClC-type_chloride_channel"/>
</dbReference>
<dbReference type="GO" id="GO:0034707">
    <property type="term" value="C:chloride channel complex"/>
    <property type="evidence" value="ECO:0007669"/>
    <property type="project" value="UniProtKB-KW"/>
</dbReference>
<comment type="subcellular location">
    <subcellularLocation>
        <location evidence="1">Membrane</location>
        <topology evidence="1">Multi-pass membrane protein</topology>
    </subcellularLocation>
</comment>
<feature type="transmembrane region" description="Helical" evidence="10">
    <location>
        <begin position="233"/>
        <end position="255"/>
    </location>
</feature>
<feature type="transmembrane region" description="Helical" evidence="10">
    <location>
        <begin position="24"/>
        <end position="40"/>
    </location>
</feature>
<dbReference type="OrthoDB" id="9767361at2"/>
<keyword evidence="12" id="KW-1185">Reference proteome</keyword>
<dbReference type="PANTHER" id="PTHR43427:SF6">
    <property type="entry name" value="CHLORIDE CHANNEL PROTEIN CLC-E"/>
    <property type="match status" value="1"/>
</dbReference>
<feature type="transmembrane region" description="Helical" evidence="10">
    <location>
        <begin position="275"/>
        <end position="297"/>
    </location>
</feature>
<dbReference type="AlphaFoldDB" id="A0A4R3N8Y8"/>
<evidence type="ECO:0000256" key="7">
    <source>
        <dbReference type="ARBA" id="ARBA00023173"/>
    </source>
</evidence>
<proteinExistence type="predicted"/>
<evidence type="ECO:0000313" key="11">
    <source>
        <dbReference type="EMBL" id="TCT23573.1"/>
    </source>
</evidence>
<dbReference type="RefSeq" id="WP_114960018.1">
    <property type="nucleotide sequence ID" value="NZ_MSZW01000032.1"/>
</dbReference>
<dbReference type="CDD" id="cd01034">
    <property type="entry name" value="EriC_like"/>
    <property type="match status" value="1"/>
</dbReference>
<feature type="transmembrane region" description="Helical" evidence="10">
    <location>
        <begin position="197"/>
        <end position="221"/>
    </location>
</feature>
<organism evidence="11 12">
    <name type="scientific">Thermomonas haemolytica</name>
    <dbReference type="NCBI Taxonomy" id="141949"/>
    <lineage>
        <taxon>Bacteria</taxon>
        <taxon>Pseudomonadati</taxon>
        <taxon>Pseudomonadota</taxon>
        <taxon>Gammaproteobacteria</taxon>
        <taxon>Lysobacterales</taxon>
        <taxon>Lysobacteraceae</taxon>
        <taxon>Thermomonas</taxon>
    </lineage>
</organism>
<feature type="transmembrane region" description="Helical" evidence="10">
    <location>
        <begin position="327"/>
        <end position="349"/>
    </location>
</feature>
<dbReference type="Pfam" id="PF00654">
    <property type="entry name" value="Voltage_CLC"/>
    <property type="match status" value="1"/>
</dbReference>
<evidence type="ECO:0000256" key="2">
    <source>
        <dbReference type="ARBA" id="ARBA00022448"/>
    </source>
</evidence>
<accession>A0A4R3N8Y8</accession>
<sequence length="441" mass="45467">MSEHPEPETGVEALLSTQVWKRRAALWGGAVLVALAAILFARASDFAFSLFQRVLHASPWWVLALTPAVFALVAWITHHGLQATRGSGIPQVIAGLEMDADERQRHLSLKVASAKLVLTVAGLLGGASIGREGPTVHVGAGLMQALGRALGFRGEHQARRFLLAGGAAGLAAAFNTPLAGVVFAIEELSNSFEHRVSGTLLTAVIVGGVVSLAVVGNYTYFGRVHALLPLRQAWLAVPLCGVVCGLAGGLFSRLLLEAMAGRPRWLGVLRARHPVLLAAACGLLLAGLGIAFGAGAFGTGYEQARGLVQGQATVGHEFGLVKFLANLVSYVAGIPGGLFSPALAVGAGLGHNLSLLLPAAPASALVLLGMCGYLAGVTQAPLTAAVISMELTDNQDMLLPILATVLLARTASSLICPLPIYKALALRLLPPAPATPRQGAA</sequence>
<dbReference type="Gene3D" id="1.10.3080.10">
    <property type="entry name" value="Clc chloride channel"/>
    <property type="match status" value="1"/>
</dbReference>
<feature type="transmembrane region" description="Helical" evidence="10">
    <location>
        <begin position="60"/>
        <end position="77"/>
    </location>
</feature>
<gene>
    <name evidence="11" type="ORF">EDC34_105164</name>
</gene>
<keyword evidence="6 10" id="KW-0472">Membrane</keyword>
<dbReference type="EMBL" id="SMAP01000005">
    <property type="protein sequence ID" value="TCT23573.1"/>
    <property type="molecule type" value="Genomic_DNA"/>
</dbReference>
<keyword evidence="5" id="KW-0406">Ion transport</keyword>
<evidence type="ECO:0000256" key="5">
    <source>
        <dbReference type="ARBA" id="ARBA00023065"/>
    </source>
</evidence>
<name>A0A4R3N8Y8_9GAMM</name>
<feature type="transmembrane region" description="Helical" evidence="10">
    <location>
        <begin position="161"/>
        <end position="185"/>
    </location>
</feature>
<evidence type="ECO:0000256" key="3">
    <source>
        <dbReference type="ARBA" id="ARBA00022692"/>
    </source>
</evidence>
<keyword evidence="9" id="KW-0407">Ion channel</keyword>
<protein>
    <submittedName>
        <fullName evidence="11">H+/Cl-antiporter ClcA</fullName>
    </submittedName>
</protein>
<dbReference type="Proteomes" id="UP000295414">
    <property type="component" value="Unassembled WGS sequence"/>
</dbReference>
<feature type="transmembrane region" description="Helical" evidence="10">
    <location>
        <begin position="355"/>
        <end position="376"/>
    </location>
</feature>
<comment type="caution">
    <text evidence="11">The sequence shown here is derived from an EMBL/GenBank/DDBJ whole genome shotgun (WGS) entry which is preliminary data.</text>
</comment>
<dbReference type="GO" id="GO:0005254">
    <property type="term" value="F:chloride channel activity"/>
    <property type="evidence" value="ECO:0007669"/>
    <property type="project" value="UniProtKB-KW"/>
</dbReference>
<dbReference type="PRINTS" id="PR00762">
    <property type="entry name" value="CLCHANNEL"/>
</dbReference>
<keyword evidence="8" id="KW-0868">Chloride</keyword>
<reference evidence="11 12" key="1">
    <citation type="submission" date="2019-03" db="EMBL/GenBank/DDBJ databases">
        <title>Genomic Encyclopedia of Type Strains, Phase IV (KMG-IV): sequencing the most valuable type-strain genomes for metagenomic binning, comparative biology and taxonomic classification.</title>
        <authorList>
            <person name="Goeker M."/>
        </authorList>
    </citation>
    <scope>NUCLEOTIDE SEQUENCE [LARGE SCALE GENOMIC DNA]</scope>
    <source>
        <strain evidence="11 12">DSM 13605</strain>
    </source>
</reference>
<evidence type="ECO:0000256" key="6">
    <source>
        <dbReference type="ARBA" id="ARBA00023136"/>
    </source>
</evidence>
<feature type="transmembrane region" description="Helical" evidence="10">
    <location>
        <begin position="397"/>
        <end position="421"/>
    </location>
</feature>
<evidence type="ECO:0000256" key="4">
    <source>
        <dbReference type="ARBA" id="ARBA00022989"/>
    </source>
</evidence>